<reference evidence="3" key="1">
    <citation type="journal article" date="2014" name="PLoS ONE">
        <title>Transcriptome-Based Identification of ABC Transporters in the Western Tarnished Plant Bug Lygus hesperus.</title>
        <authorList>
            <person name="Hull J.J."/>
            <person name="Chaney K."/>
            <person name="Geib S.M."/>
            <person name="Fabrick J.A."/>
            <person name="Brent C.S."/>
            <person name="Walsh D."/>
            <person name="Lavine L.C."/>
        </authorList>
    </citation>
    <scope>NUCLEOTIDE SEQUENCE</scope>
</reference>
<dbReference type="GO" id="GO:0005634">
    <property type="term" value="C:nucleus"/>
    <property type="evidence" value="ECO:0007669"/>
    <property type="project" value="TreeGrafter"/>
</dbReference>
<sequence>GSLQPIQAHPQFAILASMNPGGDYGKKELSCALRNRFNEIWVDSGIDTPDALSKVLQNSNLATVPYVTTTVHKFVWWVNTNICHRYRLRCITLRDLQVLLEMW</sequence>
<feature type="non-terminal residue" evidence="3">
    <location>
        <position position="103"/>
    </location>
</feature>
<feature type="non-terminal residue" evidence="3">
    <location>
        <position position="1"/>
    </location>
</feature>
<evidence type="ECO:0000256" key="1">
    <source>
        <dbReference type="ARBA" id="ARBA00022741"/>
    </source>
</evidence>
<dbReference type="PANTHER" id="PTHR48103">
    <property type="entry name" value="MIDASIN-RELATED"/>
    <property type="match status" value="1"/>
</dbReference>
<dbReference type="Gene3D" id="3.40.50.300">
    <property type="entry name" value="P-loop containing nucleotide triphosphate hydrolases"/>
    <property type="match status" value="1"/>
</dbReference>
<keyword evidence="1" id="KW-0547">Nucleotide-binding</keyword>
<dbReference type="GO" id="GO:0030687">
    <property type="term" value="C:preribosome, large subunit precursor"/>
    <property type="evidence" value="ECO:0007669"/>
    <property type="project" value="TreeGrafter"/>
</dbReference>
<gene>
    <name evidence="3" type="primary">mdn1_3</name>
    <name evidence="3" type="ORF">CM83_2009</name>
</gene>
<name>A0A0A9Z4P7_LYGHE</name>
<dbReference type="EMBL" id="GBHO01006824">
    <property type="protein sequence ID" value="JAG36780.1"/>
    <property type="molecule type" value="Transcribed_RNA"/>
</dbReference>
<organism evidence="3">
    <name type="scientific">Lygus hesperus</name>
    <name type="common">Western plant bug</name>
    <dbReference type="NCBI Taxonomy" id="30085"/>
    <lineage>
        <taxon>Eukaryota</taxon>
        <taxon>Metazoa</taxon>
        <taxon>Ecdysozoa</taxon>
        <taxon>Arthropoda</taxon>
        <taxon>Hexapoda</taxon>
        <taxon>Insecta</taxon>
        <taxon>Pterygota</taxon>
        <taxon>Neoptera</taxon>
        <taxon>Paraneoptera</taxon>
        <taxon>Hemiptera</taxon>
        <taxon>Heteroptera</taxon>
        <taxon>Panheteroptera</taxon>
        <taxon>Cimicomorpha</taxon>
        <taxon>Miridae</taxon>
        <taxon>Mirini</taxon>
        <taxon>Lygus</taxon>
    </lineage>
</organism>
<evidence type="ECO:0000256" key="2">
    <source>
        <dbReference type="ARBA" id="ARBA00022840"/>
    </source>
</evidence>
<evidence type="ECO:0000313" key="3">
    <source>
        <dbReference type="EMBL" id="JAG36780.1"/>
    </source>
</evidence>
<dbReference type="InterPro" id="IPR027417">
    <property type="entry name" value="P-loop_NTPase"/>
</dbReference>
<dbReference type="AlphaFoldDB" id="A0A0A9Z4P7"/>
<accession>A0A0A9Z4P7</accession>
<dbReference type="GO" id="GO:0005524">
    <property type="term" value="F:ATP binding"/>
    <property type="evidence" value="ECO:0007669"/>
    <property type="project" value="UniProtKB-KW"/>
</dbReference>
<reference evidence="3" key="2">
    <citation type="submission" date="2014-07" db="EMBL/GenBank/DDBJ databases">
        <authorList>
            <person name="Hull J."/>
        </authorList>
    </citation>
    <scope>NUCLEOTIDE SEQUENCE</scope>
</reference>
<dbReference type="PANTHER" id="PTHR48103:SF2">
    <property type="entry name" value="MIDASIN"/>
    <property type="match status" value="1"/>
</dbReference>
<proteinExistence type="predicted"/>
<keyword evidence="2" id="KW-0067">ATP-binding</keyword>
<dbReference type="GO" id="GO:0000055">
    <property type="term" value="P:ribosomal large subunit export from nucleus"/>
    <property type="evidence" value="ECO:0007669"/>
    <property type="project" value="TreeGrafter"/>
</dbReference>
<dbReference type="GO" id="GO:0000027">
    <property type="term" value="P:ribosomal large subunit assembly"/>
    <property type="evidence" value="ECO:0007669"/>
    <property type="project" value="TreeGrafter"/>
</dbReference>
<protein>
    <submittedName>
        <fullName evidence="3">Midasin</fullName>
    </submittedName>
</protein>